<evidence type="ECO:0000259" key="2">
    <source>
        <dbReference type="Pfam" id="PF00675"/>
    </source>
</evidence>
<accession>A0A2U2N201</accession>
<dbReference type="InterPro" id="IPR011765">
    <property type="entry name" value="Pept_M16_N"/>
</dbReference>
<evidence type="ECO:0000313" key="5">
    <source>
        <dbReference type="Proteomes" id="UP000245474"/>
    </source>
</evidence>
<organism evidence="4 5">
    <name type="scientific">Sediminicurvatus halobius</name>
    <dbReference type="NCBI Taxonomy" id="2182432"/>
    <lineage>
        <taxon>Bacteria</taxon>
        <taxon>Pseudomonadati</taxon>
        <taxon>Pseudomonadota</taxon>
        <taxon>Gammaproteobacteria</taxon>
        <taxon>Chromatiales</taxon>
        <taxon>Ectothiorhodospiraceae</taxon>
        <taxon>Sediminicurvatus</taxon>
    </lineage>
</organism>
<dbReference type="PANTHER" id="PTHR11851">
    <property type="entry name" value="METALLOPROTEASE"/>
    <property type="match status" value="1"/>
</dbReference>
<feature type="domain" description="Peptidase M16 C-terminal" evidence="3">
    <location>
        <begin position="248"/>
        <end position="431"/>
    </location>
</feature>
<dbReference type="Pfam" id="PF00675">
    <property type="entry name" value="Peptidase_M16"/>
    <property type="match status" value="1"/>
</dbReference>
<dbReference type="InterPro" id="IPR007863">
    <property type="entry name" value="Peptidase_M16_C"/>
</dbReference>
<dbReference type="GO" id="GO:0046872">
    <property type="term" value="F:metal ion binding"/>
    <property type="evidence" value="ECO:0007669"/>
    <property type="project" value="InterPro"/>
</dbReference>
<dbReference type="AlphaFoldDB" id="A0A2U2N201"/>
<dbReference type="RefSeq" id="WP_109678601.1">
    <property type="nucleotide sequence ID" value="NZ_CP086615.1"/>
</dbReference>
<dbReference type="Proteomes" id="UP000245474">
    <property type="component" value="Unassembled WGS sequence"/>
</dbReference>
<evidence type="ECO:0000259" key="3">
    <source>
        <dbReference type="Pfam" id="PF05193"/>
    </source>
</evidence>
<sequence length="504" mass="55482">MKQWQTVLAALARISHRFAAAAADLADRPALRSVRVLDVLSSTPARPNSPALRHLHALASRIGQICGLALLLAGAASAQTDWAVSERTLDNGLTVLVREDHRAPVVVSQIWYRVGSSYERRGETGISHLFEHMMFKGTERYPQGEFSEIINREGGRQNAFTGPDFTAYFEILAADRLEVALELEADRMANLQINPEDLERERQVVLEERRLRIEDRPDGRFSVRYSPVAYPASPYAHPIIGWSDDIRNISVADLRAFYARWYVPANATLVVAGDVDPEAVFALAEEHFGEVPAGAEPQTTAPQGLETPGERRLDYRDPQARVAQIQLGYGVPSAATADSPDDPYALLMLAMVLDGGDGARLGERLVRGQGVAASAGAGYSPVSRLDTQFSLYGTPRDGDVAALESALRAEVAALRESPVDAEELERARNQLLADHLFELDSVFYQAMQIGRLETVGIGWESLNEFEERVRAVTAEDIQRVAREYLTPERLTVGVLRPQAQGDDT</sequence>
<dbReference type="EMBL" id="QFFI01000013">
    <property type="protein sequence ID" value="PWG63102.1"/>
    <property type="molecule type" value="Genomic_DNA"/>
</dbReference>
<feature type="domain" description="Peptidase M16 N-terminal" evidence="2">
    <location>
        <begin position="95"/>
        <end position="210"/>
    </location>
</feature>
<dbReference type="OrthoDB" id="9811314at2"/>
<gene>
    <name evidence="4" type="ORF">DEM34_09630</name>
</gene>
<evidence type="ECO:0000256" key="1">
    <source>
        <dbReference type="ARBA" id="ARBA00007261"/>
    </source>
</evidence>
<keyword evidence="5" id="KW-1185">Reference proteome</keyword>
<proteinExistence type="inferred from homology"/>
<dbReference type="InterPro" id="IPR050361">
    <property type="entry name" value="MPP/UQCRC_Complex"/>
</dbReference>
<name>A0A2U2N201_9GAMM</name>
<protein>
    <submittedName>
        <fullName evidence="4">Peptidase M16</fullName>
    </submittedName>
</protein>
<comment type="caution">
    <text evidence="4">The sequence shown here is derived from an EMBL/GenBank/DDBJ whole genome shotgun (WGS) entry which is preliminary data.</text>
</comment>
<dbReference type="Pfam" id="PF05193">
    <property type="entry name" value="Peptidase_M16_C"/>
    <property type="match status" value="1"/>
</dbReference>
<dbReference type="SUPFAM" id="SSF63411">
    <property type="entry name" value="LuxS/MPP-like metallohydrolase"/>
    <property type="match status" value="2"/>
</dbReference>
<comment type="similarity">
    <text evidence="1">Belongs to the peptidase M16 family.</text>
</comment>
<reference evidence="4 5" key="1">
    <citation type="submission" date="2018-05" db="EMBL/GenBank/DDBJ databases">
        <title>Spiribacter halobius sp. nov., a moderately halophilic bacterium isolated from marine solar saltern.</title>
        <authorList>
            <person name="Zheng W.-S."/>
            <person name="Lu D.-C."/>
            <person name="Du Z.-J."/>
        </authorList>
    </citation>
    <scope>NUCLEOTIDE SEQUENCE [LARGE SCALE GENOMIC DNA]</scope>
    <source>
        <strain evidence="4 5">E85</strain>
    </source>
</reference>
<dbReference type="PANTHER" id="PTHR11851:SF49">
    <property type="entry name" value="MITOCHONDRIAL-PROCESSING PEPTIDASE SUBUNIT ALPHA"/>
    <property type="match status" value="1"/>
</dbReference>
<evidence type="ECO:0000313" key="4">
    <source>
        <dbReference type="EMBL" id="PWG63102.1"/>
    </source>
</evidence>
<dbReference type="InterPro" id="IPR011249">
    <property type="entry name" value="Metalloenz_LuxS/M16"/>
</dbReference>
<dbReference type="Gene3D" id="3.30.830.10">
    <property type="entry name" value="Metalloenzyme, LuxS/M16 peptidase-like"/>
    <property type="match status" value="2"/>
</dbReference>